<protein>
    <submittedName>
        <fullName evidence="2">Uncharacterized protein</fullName>
    </submittedName>
</protein>
<organism evidence="2">
    <name type="scientific">Betula platyphylla</name>
    <name type="common">Asian white birch</name>
    <dbReference type="NCBI Taxonomy" id="78630"/>
    <lineage>
        <taxon>Eukaryota</taxon>
        <taxon>Viridiplantae</taxon>
        <taxon>Streptophyta</taxon>
        <taxon>Embryophyta</taxon>
        <taxon>Tracheophyta</taxon>
        <taxon>Spermatophyta</taxon>
        <taxon>Magnoliopsida</taxon>
        <taxon>eudicotyledons</taxon>
        <taxon>Gunneridae</taxon>
        <taxon>Pentapetalae</taxon>
        <taxon>rosids</taxon>
        <taxon>fabids</taxon>
        <taxon>Fagales</taxon>
        <taxon>Betulaceae</taxon>
        <taxon>Betula</taxon>
    </lineage>
</organism>
<evidence type="ECO:0000313" key="2">
    <source>
        <dbReference type="EMBL" id="QEE59974.1"/>
    </source>
</evidence>
<reference evidence="2" key="1">
    <citation type="submission" date="2019-01" db="EMBL/GenBank/DDBJ databases">
        <authorList>
            <person name="Zhao H."/>
        </authorList>
    </citation>
    <scope>NUCLEOTIDE SEQUENCE</scope>
</reference>
<proteinExistence type="evidence at transcript level"/>
<accession>A0A5B9G220</accession>
<sequence length="52" mass="6175">MPSTPRDDAERERTDRESEREAYREIERVMMQKIVKKMKPNIEFSAMGLCKG</sequence>
<evidence type="ECO:0000256" key="1">
    <source>
        <dbReference type="SAM" id="MobiDB-lite"/>
    </source>
</evidence>
<name>A0A5B9G220_BETPL</name>
<dbReference type="AlphaFoldDB" id="A0A5B9G220"/>
<feature type="region of interest" description="Disordered" evidence="1">
    <location>
        <begin position="1"/>
        <end position="23"/>
    </location>
</feature>
<dbReference type="EMBL" id="MK451891">
    <property type="protein sequence ID" value="QEE59974.1"/>
    <property type="molecule type" value="mRNA"/>
</dbReference>